<proteinExistence type="predicted"/>
<reference evidence="4" key="1">
    <citation type="submission" date="2018-05" db="EMBL/GenBank/DDBJ databases">
        <title>Draft genome sequence of Stemphylium lycopersici strain CIDEFI 213.</title>
        <authorList>
            <person name="Medina R."/>
            <person name="Franco M.E.E."/>
            <person name="Lucentini C.G."/>
            <person name="Saparrat M.C.N."/>
            <person name="Balatti P.A."/>
        </authorList>
    </citation>
    <scope>NUCLEOTIDE SEQUENCE [LARGE SCALE GENOMIC DNA]</scope>
    <source>
        <strain evidence="4">CIDEFI 213</strain>
    </source>
</reference>
<dbReference type="PANTHER" id="PTHR24148:SF64">
    <property type="entry name" value="HETEROKARYON INCOMPATIBILITY DOMAIN-CONTAINING PROTEIN"/>
    <property type="match status" value="1"/>
</dbReference>
<sequence length="816" mass="91881">MAVWQWFKGIPPKTRMVIGVGVMAYAGAGLYLSDKAEEKFGLTPTDKDREELREALPKISAAAHVTGFEKVETRDNVWIRVRHSATWGTDNKGNENALPQLSSVLDNSDRGVQVHHRPWEDGRRIPTQHHATSSTDHEGIGRESFRSPVFDQTFMRELQDHHTQGEDRGRTLVRDRATSPKHYKDDEKTRSQSPAPSFYHGDSPARLTTPVERQPLAQAEATYPRHSSMDVPKIIDYETSTTYQYKALMTNEIRLLRIDPGPFYSPLYCSLKAISLDTISSTVHDFQALSYAWGNESAIWPIFLSDLPKSGEEVPLIESATPAVHYIRRNLHQALKRIRLLDYHSWVWVDALCIEQANDLEKSQQIPKMPEIYSNAWNVIAWLGEGESWDFDVERALNFVPEILNLKTLDFDLREEAPHDEVLLSWKHRLWKMDPTAFTDITNSKAMTLINFSRGVFRKSSGSIIMSRMMSLDSLVLSASSFDVSDTRDIIYSLLYLAEDRHEIITDYSSHPADVLQHFARYSIAKSQSLDIICRPWASWPRPSRSHQYEGRLLPTWIRVASLGEGDPHQLHTPLEDLLGPQGFPIYNASRSIPTQLQAVSATTGSILLVKGIVLGTVDAVSSPNHTGGYVGNEGLRMLGWTGTLQDGIAEELWRTLVADRSLEGKTPPTWYRRACALALTKLDESGGLNIKELLTDASQPQNLAYYLRRVATATGHRRPFRCTGASIVQGAQRTHEQHMVGLGPLEMGTYERHHVCILYGSSVPMILKDLASPEDGTRHVTVVGPCYVHGHMEGEMFAGVSEEEIQSRTTVFSIH</sequence>
<protein>
    <submittedName>
        <fullName evidence="3">HET-domain-containing protein</fullName>
    </submittedName>
</protein>
<dbReference type="Pfam" id="PF06985">
    <property type="entry name" value="HET"/>
    <property type="match status" value="1"/>
</dbReference>
<evidence type="ECO:0000256" key="1">
    <source>
        <dbReference type="SAM" id="MobiDB-lite"/>
    </source>
</evidence>
<dbReference type="InterPro" id="IPR052895">
    <property type="entry name" value="HetReg/Transcr_Mod"/>
</dbReference>
<dbReference type="InterPro" id="IPR010730">
    <property type="entry name" value="HET"/>
</dbReference>
<evidence type="ECO:0000313" key="3">
    <source>
        <dbReference type="EMBL" id="RAR14916.1"/>
    </source>
</evidence>
<dbReference type="Proteomes" id="UP000249619">
    <property type="component" value="Unassembled WGS sequence"/>
</dbReference>
<feature type="domain" description="Heterokaryon incompatibility" evidence="2">
    <location>
        <begin position="286"/>
        <end position="391"/>
    </location>
</feature>
<organism evidence="3 4">
    <name type="scientific">Stemphylium lycopersici</name>
    <name type="common">Tomato gray leaf spot disease fungus</name>
    <name type="synonym">Thyrospora lycopersici</name>
    <dbReference type="NCBI Taxonomy" id="183478"/>
    <lineage>
        <taxon>Eukaryota</taxon>
        <taxon>Fungi</taxon>
        <taxon>Dikarya</taxon>
        <taxon>Ascomycota</taxon>
        <taxon>Pezizomycotina</taxon>
        <taxon>Dothideomycetes</taxon>
        <taxon>Pleosporomycetidae</taxon>
        <taxon>Pleosporales</taxon>
        <taxon>Pleosporineae</taxon>
        <taxon>Pleosporaceae</taxon>
        <taxon>Stemphylium</taxon>
    </lineage>
</organism>
<dbReference type="PANTHER" id="PTHR24148">
    <property type="entry name" value="ANKYRIN REPEAT DOMAIN-CONTAINING PROTEIN 39 HOMOLOG-RELATED"/>
    <property type="match status" value="1"/>
</dbReference>
<dbReference type="AlphaFoldDB" id="A0A364NCC5"/>
<gene>
    <name evidence="3" type="ORF">DDE83_001754</name>
</gene>
<evidence type="ECO:0000313" key="4">
    <source>
        <dbReference type="Proteomes" id="UP000249619"/>
    </source>
</evidence>
<comment type="caution">
    <text evidence="3">The sequence shown here is derived from an EMBL/GenBank/DDBJ whole genome shotgun (WGS) entry which is preliminary data.</text>
</comment>
<dbReference type="OrthoDB" id="2157530at2759"/>
<feature type="region of interest" description="Disordered" evidence="1">
    <location>
        <begin position="117"/>
        <end position="143"/>
    </location>
</feature>
<feature type="compositionally biased region" description="Basic and acidic residues" evidence="1">
    <location>
        <begin position="160"/>
        <end position="190"/>
    </location>
</feature>
<dbReference type="EMBL" id="QGDH01000017">
    <property type="protein sequence ID" value="RAR14916.1"/>
    <property type="molecule type" value="Genomic_DNA"/>
</dbReference>
<accession>A0A364NCC5</accession>
<name>A0A364NCC5_STELY</name>
<evidence type="ECO:0000259" key="2">
    <source>
        <dbReference type="Pfam" id="PF06985"/>
    </source>
</evidence>
<dbReference type="STRING" id="183478.A0A364NCC5"/>
<keyword evidence="4" id="KW-1185">Reference proteome</keyword>
<feature type="region of interest" description="Disordered" evidence="1">
    <location>
        <begin position="160"/>
        <end position="208"/>
    </location>
</feature>